<protein>
    <submittedName>
        <fullName evidence="2">Uncharacterized protein</fullName>
    </submittedName>
</protein>
<evidence type="ECO:0000313" key="3">
    <source>
        <dbReference type="Proteomes" id="UP000215914"/>
    </source>
</evidence>
<reference evidence="3" key="1">
    <citation type="journal article" date="2017" name="Nature">
        <title>The sunflower genome provides insights into oil metabolism, flowering and Asterid evolution.</title>
        <authorList>
            <person name="Badouin H."/>
            <person name="Gouzy J."/>
            <person name="Grassa C.J."/>
            <person name="Murat F."/>
            <person name="Staton S.E."/>
            <person name="Cottret L."/>
            <person name="Lelandais-Briere C."/>
            <person name="Owens G.L."/>
            <person name="Carrere S."/>
            <person name="Mayjonade B."/>
            <person name="Legrand L."/>
            <person name="Gill N."/>
            <person name="Kane N.C."/>
            <person name="Bowers J.E."/>
            <person name="Hubner S."/>
            <person name="Bellec A."/>
            <person name="Berard A."/>
            <person name="Berges H."/>
            <person name="Blanchet N."/>
            <person name="Boniface M.C."/>
            <person name="Brunel D."/>
            <person name="Catrice O."/>
            <person name="Chaidir N."/>
            <person name="Claudel C."/>
            <person name="Donnadieu C."/>
            <person name="Faraut T."/>
            <person name="Fievet G."/>
            <person name="Helmstetter N."/>
            <person name="King M."/>
            <person name="Knapp S.J."/>
            <person name="Lai Z."/>
            <person name="Le Paslier M.C."/>
            <person name="Lippi Y."/>
            <person name="Lorenzon L."/>
            <person name="Mandel J.R."/>
            <person name="Marage G."/>
            <person name="Marchand G."/>
            <person name="Marquand E."/>
            <person name="Bret-Mestries E."/>
            <person name="Morien E."/>
            <person name="Nambeesan S."/>
            <person name="Nguyen T."/>
            <person name="Pegot-Espagnet P."/>
            <person name="Pouilly N."/>
            <person name="Raftis F."/>
            <person name="Sallet E."/>
            <person name="Schiex T."/>
            <person name="Thomas J."/>
            <person name="Vandecasteele C."/>
            <person name="Vares D."/>
            <person name="Vear F."/>
            <person name="Vautrin S."/>
            <person name="Crespi M."/>
            <person name="Mangin B."/>
            <person name="Burke J.M."/>
            <person name="Salse J."/>
            <person name="Munos S."/>
            <person name="Vincourt P."/>
            <person name="Rieseberg L.H."/>
            <person name="Langlade N.B."/>
        </authorList>
    </citation>
    <scope>NUCLEOTIDE SEQUENCE [LARGE SCALE GENOMIC DNA]</scope>
    <source>
        <strain evidence="3">cv. SF193</strain>
    </source>
</reference>
<feature type="region of interest" description="Disordered" evidence="1">
    <location>
        <begin position="70"/>
        <end position="92"/>
    </location>
</feature>
<dbReference type="Proteomes" id="UP000215914">
    <property type="component" value="Chromosome 5"/>
</dbReference>
<dbReference type="AlphaFoldDB" id="A0A251UQI7"/>
<evidence type="ECO:0000313" key="2">
    <source>
        <dbReference type="EMBL" id="OTG25647.1"/>
    </source>
</evidence>
<dbReference type="InParanoid" id="A0A251UQI7"/>
<gene>
    <name evidence="2" type="ORF">HannXRQ_Chr05g0149901</name>
</gene>
<proteinExistence type="predicted"/>
<organism evidence="2 3">
    <name type="scientific">Helianthus annuus</name>
    <name type="common">Common sunflower</name>
    <dbReference type="NCBI Taxonomy" id="4232"/>
    <lineage>
        <taxon>Eukaryota</taxon>
        <taxon>Viridiplantae</taxon>
        <taxon>Streptophyta</taxon>
        <taxon>Embryophyta</taxon>
        <taxon>Tracheophyta</taxon>
        <taxon>Spermatophyta</taxon>
        <taxon>Magnoliopsida</taxon>
        <taxon>eudicotyledons</taxon>
        <taxon>Gunneridae</taxon>
        <taxon>Pentapetalae</taxon>
        <taxon>asterids</taxon>
        <taxon>campanulids</taxon>
        <taxon>Asterales</taxon>
        <taxon>Asteraceae</taxon>
        <taxon>Asteroideae</taxon>
        <taxon>Heliantheae alliance</taxon>
        <taxon>Heliantheae</taxon>
        <taxon>Helianthus</taxon>
    </lineage>
</organism>
<keyword evidence="3" id="KW-1185">Reference proteome</keyword>
<dbReference type="EMBL" id="CM007894">
    <property type="protein sequence ID" value="OTG25647.1"/>
    <property type="molecule type" value="Genomic_DNA"/>
</dbReference>
<sequence>MVTIFRYNGNYSCLNHSNHPMVKILPYNGNYFCLNHSNHPLQHLSKSKPPLRILNRTHLTIRLGRHIHQTKSKSKRQVLHSSQPWKEKISSI</sequence>
<name>A0A251UQI7_HELAN</name>
<evidence type="ECO:0000256" key="1">
    <source>
        <dbReference type="SAM" id="MobiDB-lite"/>
    </source>
</evidence>
<accession>A0A251UQI7</accession>